<proteinExistence type="predicted"/>
<dbReference type="AlphaFoldDB" id="A0A8J3CZ28"/>
<dbReference type="RefSeq" id="WP_189583597.1">
    <property type="nucleotide sequence ID" value="NZ_BMYF01000017.1"/>
</dbReference>
<accession>A0A8J3CZ28</accession>
<organism evidence="1 2">
    <name type="scientific">Mongoliitalea lutea</name>
    <dbReference type="NCBI Taxonomy" id="849756"/>
    <lineage>
        <taxon>Bacteria</taxon>
        <taxon>Pseudomonadati</taxon>
        <taxon>Bacteroidota</taxon>
        <taxon>Cytophagia</taxon>
        <taxon>Cytophagales</taxon>
        <taxon>Cyclobacteriaceae</taxon>
        <taxon>Mongoliitalea</taxon>
    </lineage>
</organism>
<protein>
    <submittedName>
        <fullName evidence="1">Uncharacterized protein</fullName>
    </submittedName>
</protein>
<comment type="caution">
    <text evidence="1">The sequence shown here is derived from an EMBL/GenBank/DDBJ whole genome shotgun (WGS) entry which is preliminary data.</text>
</comment>
<evidence type="ECO:0000313" key="2">
    <source>
        <dbReference type="Proteomes" id="UP000642809"/>
    </source>
</evidence>
<sequence>MPKINKQFHLEVTVEQFLNACSLIELQELDLLLDTHLKRAQHRARVEAYKNGQLFIEDSDEDVNTSEHLHCPNCESPFLGKETDGTIRCSKCMMGFRVSKEIPEETKIKCHCYTHDMKAECWANCDLGE</sequence>
<dbReference type="EMBL" id="BMYF01000017">
    <property type="protein sequence ID" value="GHB44562.1"/>
    <property type="molecule type" value="Genomic_DNA"/>
</dbReference>
<name>A0A8J3CZ28_9BACT</name>
<reference evidence="1" key="1">
    <citation type="journal article" date="2014" name="Int. J. Syst. Evol. Microbiol.">
        <title>Complete genome sequence of Corynebacterium casei LMG S-19264T (=DSM 44701T), isolated from a smear-ripened cheese.</title>
        <authorList>
            <consortium name="US DOE Joint Genome Institute (JGI-PGF)"/>
            <person name="Walter F."/>
            <person name="Albersmeier A."/>
            <person name="Kalinowski J."/>
            <person name="Ruckert C."/>
        </authorList>
    </citation>
    <scope>NUCLEOTIDE SEQUENCE</scope>
    <source>
        <strain evidence="1">KCTC 23224</strain>
    </source>
</reference>
<keyword evidence="2" id="KW-1185">Reference proteome</keyword>
<reference evidence="1" key="2">
    <citation type="submission" date="2020-09" db="EMBL/GenBank/DDBJ databases">
        <authorList>
            <person name="Sun Q."/>
            <person name="Kim S."/>
        </authorList>
    </citation>
    <scope>NUCLEOTIDE SEQUENCE</scope>
    <source>
        <strain evidence="1">KCTC 23224</strain>
    </source>
</reference>
<dbReference type="SUPFAM" id="SSF158997">
    <property type="entry name" value="Trm112p-like"/>
    <property type="match status" value="1"/>
</dbReference>
<dbReference type="Proteomes" id="UP000642809">
    <property type="component" value="Unassembled WGS sequence"/>
</dbReference>
<gene>
    <name evidence="1" type="ORF">GCM10008106_27050</name>
</gene>
<evidence type="ECO:0000313" key="1">
    <source>
        <dbReference type="EMBL" id="GHB44562.1"/>
    </source>
</evidence>